<gene>
    <name evidence="1" type="ORF">PECUL_23A018168</name>
</gene>
<keyword evidence="2" id="KW-1185">Reference proteome</keyword>
<dbReference type="AlphaFoldDB" id="A0AAD1VYU6"/>
<dbReference type="PANTHER" id="PTHR31594">
    <property type="entry name" value="AIG1-TYPE G DOMAIN-CONTAINING PROTEIN"/>
    <property type="match status" value="1"/>
</dbReference>
<name>A0AAD1VYU6_PELCU</name>
<dbReference type="InterPro" id="IPR052090">
    <property type="entry name" value="Cytolytic_pore-forming_toxin"/>
</dbReference>
<dbReference type="Proteomes" id="UP001295444">
    <property type="component" value="Chromosome 04"/>
</dbReference>
<dbReference type="PANTHER" id="PTHR31594:SF11">
    <property type="entry name" value="NEOVERRUCOTOXIN SUBUNIT ALPHA-LIKE ISOFORM X1-RELATED"/>
    <property type="match status" value="1"/>
</dbReference>
<evidence type="ECO:0000313" key="2">
    <source>
        <dbReference type="Proteomes" id="UP001295444"/>
    </source>
</evidence>
<protein>
    <submittedName>
        <fullName evidence="1">Uncharacterized protein</fullName>
    </submittedName>
</protein>
<evidence type="ECO:0000313" key="1">
    <source>
        <dbReference type="EMBL" id="CAH2281654.1"/>
    </source>
</evidence>
<accession>A0AAD1VYU6</accession>
<sequence>MKNKFLRIESQVNLDTSTHLSLSRSHQSIKEKMVIEIPALGRPFSLGMLYDCRDDKLIPGTMCSVFTFNKQASNWPDPYCHAHLMSLVLLLPFIYRRQIP</sequence>
<reference evidence="1" key="1">
    <citation type="submission" date="2022-03" db="EMBL/GenBank/DDBJ databases">
        <authorList>
            <person name="Alioto T."/>
            <person name="Alioto T."/>
            <person name="Gomez Garrido J."/>
        </authorList>
    </citation>
    <scope>NUCLEOTIDE SEQUENCE</scope>
</reference>
<organism evidence="1 2">
    <name type="scientific">Pelobates cultripes</name>
    <name type="common">Western spadefoot toad</name>
    <dbReference type="NCBI Taxonomy" id="61616"/>
    <lineage>
        <taxon>Eukaryota</taxon>
        <taxon>Metazoa</taxon>
        <taxon>Chordata</taxon>
        <taxon>Craniata</taxon>
        <taxon>Vertebrata</taxon>
        <taxon>Euteleostomi</taxon>
        <taxon>Amphibia</taxon>
        <taxon>Batrachia</taxon>
        <taxon>Anura</taxon>
        <taxon>Pelobatoidea</taxon>
        <taxon>Pelobatidae</taxon>
        <taxon>Pelobates</taxon>
    </lineage>
</organism>
<proteinExistence type="predicted"/>
<dbReference type="EMBL" id="OW240915">
    <property type="protein sequence ID" value="CAH2281654.1"/>
    <property type="molecule type" value="Genomic_DNA"/>
</dbReference>